<proteinExistence type="predicted"/>
<dbReference type="Pfam" id="PF20228">
    <property type="entry name" value="DUF6587"/>
    <property type="match status" value="1"/>
</dbReference>
<evidence type="ECO:0000256" key="1">
    <source>
        <dbReference type="SAM" id="Phobius"/>
    </source>
</evidence>
<reference evidence="2 3" key="1">
    <citation type="submission" date="2020-07" db="EMBL/GenBank/DDBJ databases">
        <authorList>
            <person name="Xu S."/>
            <person name="Li A."/>
        </authorList>
    </citation>
    <scope>NUCLEOTIDE SEQUENCE [LARGE SCALE GENOMIC DNA]</scope>
    <source>
        <strain evidence="2 3">SG-8</strain>
    </source>
</reference>
<dbReference type="AlphaFoldDB" id="A0A7W3U5E2"/>
<accession>A0A7W3U5E2</accession>
<comment type="caution">
    <text evidence="2">The sequence shown here is derived from an EMBL/GenBank/DDBJ whole genome shotgun (WGS) entry which is preliminary data.</text>
</comment>
<protein>
    <submittedName>
        <fullName evidence="2">Uncharacterized protein</fullName>
    </submittedName>
</protein>
<feature type="transmembrane region" description="Helical" evidence="1">
    <location>
        <begin position="6"/>
        <end position="24"/>
    </location>
</feature>
<keyword evidence="1" id="KW-0812">Transmembrane</keyword>
<keyword evidence="3" id="KW-1185">Reference proteome</keyword>
<evidence type="ECO:0000313" key="2">
    <source>
        <dbReference type="EMBL" id="MBB1088915.1"/>
    </source>
</evidence>
<organism evidence="2 3">
    <name type="scientific">Marilutibacter penaei</name>
    <dbReference type="NCBI Taxonomy" id="2759900"/>
    <lineage>
        <taxon>Bacteria</taxon>
        <taxon>Pseudomonadati</taxon>
        <taxon>Pseudomonadota</taxon>
        <taxon>Gammaproteobacteria</taxon>
        <taxon>Lysobacterales</taxon>
        <taxon>Lysobacteraceae</taxon>
        <taxon>Marilutibacter</taxon>
    </lineage>
</organism>
<name>A0A7W3U5E2_9GAMM</name>
<keyword evidence="1" id="KW-1133">Transmembrane helix</keyword>
<sequence length="88" mass="9357">MEGGLLLQYVVIALAVVASALYVLKRQMPSQVRRWRIACAAPLLRDGRPAWARKIGRWLAPPALQGGAGGACGGCNSCDADEGSARRH</sequence>
<gene>
    <name evidence="2" type="ORF">H4F99_10475</name>
</gene>
<evidence type="ECO:0000313" key="3">
    <source>
        <dbReference type="Proteomes" id="UP000552587"/>
    </source>
</evidence>
<dbReference type="InterPro" id="IPR046494">
    <property type="entry name" value="DUF6587"/>
</dbReference>
<keyword evidence="1" id="KW-0472">Membrane</keyword>
<dbReference type="EMBL" id="JACHTE010000007">
    <property type="protein sequence ID" value="MBB1088915.1"/>
    <property type="molecule type" value="Genomic_DNA"/>
</dbReference>
<dbReference type="Proteomes" id="UP000552587">
    <property type="component" value="Unassembled WGS sequence"/>
</dbReference>
<dbReference type="RefSeq" id="WP_182669703.1">
    <property type="nucleotide sequence ID" value="NZ_JACHTE010000007.1"/>
</dbReference>